<feature type="compositionally biased region" description="Basic and acidic residues" evidence="1">
    <location>
        <begin position="794"/>
        <end position="807"/>
    </location>
</feature>
<evidence type="ECO:0000256" key="1">
    <source>
        <dbReference type="SAM" id="MobiDB-lite"/>
    </source>
</evidence>
<dbReference type="PANTHER" id="PTHR45657:SF61">
    <property type="entry name" value="CRAL-TRIO DOMAIN-CONTAINING PROTEIN"/>
    <property type="match status" value="1"/>
</dbReference>
<dbReference type="GO" id="GO:0004672">
    <property type="term" value="F:protein kinase activity"/>
    <property type="evidence" value="ECO:0007669"/>
    <property type="project" value="InterPro"/>
</dbReference>
<feature type="domain" description="Protein kinase" evidence="3">
    <location>
        <begin position="48"/>
        <end position="569"/>
    </location>
</feature>
<dbReference type="EMBL" id="BRXZ01000435">
    <property type="protein sequence ID" value="GMI11634.1"/>
    <property type="molecule type" value="Genomic_DNA"/>
</dbReference>
<evidence type="ECO:0000256" key="2">
    <source>
        <dbReference type="SAM" id="Phobius"/>
    </source>
</evidence>
<gene>
    <name evidence="5" type="ORF">TrRE_jg200</name>
</gene>
<keyword evidence="2" id="KW-1133">Transmembrane helix</keyword>
<dbReference type="Pfam" id="PF00069">
    <property type="entry name" value="Pkinase"/>
    <property type="match status" value="1"/>
</dbReference>
<dbReference type="PROSITE" id="PS50011">
    <property type="entry name" value="PROTEIN_KINASE_DOM"/>
    <property type="match status" value="1"/>
</dbReference>
<dbReference type="CDD" id="cd00170">
    <property type="entry name" value="SEC14"/>
    <property type="match status" value="1"/>
</dbReference>
<feature type="domain" description="CRAL-TRIO" evidence="4">
    <location>
        <begin position="568"/>
        <end position="750"/>
    </location>
</feature>
<feature type="transmembrane region" description="Helical" evidence="2">
    <location>
        <begin position="964"/>
        <end position="982"/>
    </location>
</feature>
<feature type="compositionally biased region" description="Basic and acidic residues" evidence="1">
    <location>
        <begin position="8"/>
        <end position="31"/>
    </location>
</feature>
<dbReference type="Proteomes" id="UP001165082">
    <property type="component" value="Unassembled WGS sequence"/>
</dbReference>
<feature type="transmembrane region" description="Helical" evidence="2">
    <location>
        <begin position="1034"/>
        <end position="1052"/>
    </location>
</feature>
<dbReference type="InterPro" id="IPR001251">
    <property type="entry name" value="CRAL-TRIO_dom"/>
</dbReference>
<feature type="region of interest" description="Disordered" evidence="1">
    <location>
        <begin position="1"/>
        <end position="31"/>
    </location>
</feature>
<dbReference type="Gene3D" id="3.30.200.20">
    <property type="entry name" value="Phosphorylase Kinase, domain 1"/>
    <property type="match status" value="1"/>
</dbReference>
<feature type="region of interest" description="Disordered" evidence="1">
    <location>
        <begin position="821"/>
        <end position="882"/>
    </location>
</feature>
<feature type="transmembrane region" description="Helical" evidence="2">
    <location>
        <begin position="347"/>
        <end position="369"/>
    </location>
</feature>
<keyword evidence="6" id="KW-1185">Reference proteome</keyword>
<dbReference type="Gene3D" id="1.10.510.10">
    <property type="entry name" value="Transferase(Phosphotransferase) domain 1"/>
    <property type="match status" value="1"/>
</dbReference>
<feature type="compositionally biased region" description="Basic and acidic residues" evidence="1">
    <location>
        <begin position="856"/>
        <end position="866"/>
    </location>
</feature>
<name>A0A9W7FG14_9STRA</name>
<dbReference type="InterPro" id="IPR036865">
    <property type="entry name" value="CRAL-TRIO_dom_sf"/>
</dbReference>
<feature type="compositionally biased region" description="Polar residues" evidence="1">
    <location>
        <begin position="489"/>
        <end position="501"/>
    </location>
</feature>
<feature type="region of interest" description="Disordered" evidence="1">
    <location>
        <begin position="461"/>
        <end position="503"/>
    </location>
</feature>
<keyword evidence="2" id="KW-0472">Membrane</keyword>
<dbReference type="SUPFAM" id="SSF56112">
    <property type="entry name" value="Protein kinase-like (PK-like)"/>
    <property type="match status" value="1"/>
</dbReference>
<feature type="non-terminal residue" evidence="5">
    <location>
        <position position="1"/>
    </location>
</feature>
<dbReference type="GO" id="GO:0005524">
    <property type="term" value="F:ATP binding"/>
    <property type="evidence" value="ECO:0007669"/>
    <property type="project" value="InterPro"/>
</dbReference>
<feature type="compositionally biased region" description="Low complexity" evidence="1">
    <location>
        <begin position="415"/>
        <end position="428"/>
    </location>
</feature>
<feature type="transmembrane region" description="Helical" evidence="2">
    <location>
        <begin position="1003"/>
        <end position="1022"/>
    </location>
</feature>
<dbReference type="Gene3D" id="3.40.525.10">
    <property type="entry name" value="CRAL-TRIO lipid binding domain"/>
    <property type="match status" value="1"/>
</dbReference>
<dbReference type="PANTHER" id="PTHR45657">
    <property type="entry name" value="CRAL-TRIO DOMAIN-CONTAINING PROTEIN YKL091C-RELATED"/>
    <property type="match status" value="1"/>
</dbReference>
<evidence type="ECO:0008006" key="7">
    <source>
        <dbReference type="Google" id="ProtNLM"/>
    </source>
</evidence>
<keyword evidence="2" id="KW-0812">Transmembrane</keyword>
<dbReference type="InterPro" id="IPR011009">
    <property type="entry name" value="Kinase-like_dom_sf"/>
</dbReference>
<evidence type="ECO:0000313" key="6">
    <source>
        <dbReference type="Proteomes" id="UP001165082"/>
    </source>
</evidence>
<feature type="transmembrane region" description="Helical" evidence="2">
    <location>
        <begin position="1088"/>
        <end position="1112"/>
    </location>
</feature>
<organism evidence="5 6">
    <name type="scientific">Triparma retinervis</name>
    <dbReference type="NCBI Taxonomy" id="2557542"/>
    <lineage>
        <taxon>Eukaryota</taxon>
        <taxon>Sar</taxon>
        <taxon>Stramenopiles</taxon>
        <taxon>Ochrophyta</taxon>
        <taxon>Bolidophyceae</taxon>
        <taxon>Parmales</taxon>
        <taxon>Triparmaceae</taxon>
        <taxon>Triparma</taxon>
    </lineage>
</organism>
<comment type="caution">
    <text evidence="5">The sequence shown here is derived from an EMBL/GenBank/DDBJ whole genome shotgun (WGS) entry which is preliminary data.</text>
</comment>
<dbReference type="InterPro" id="IPR000719">
    <property type="entry name" value="Prot_kinase_dom"/>
</dbReference>
<dbReference type="PROSITE" id="PS00108">
    <property type="entry name" value="PROTEIN_KINASE_ST"/>
    <property type="match status" value="1"/>
</dbReference>
<sequence length="1196" mass="131855">MSNPRKTPLGEELVHPKVEKRSSAVKDTSHAEEVIDEETGEIKQVNDFQIIKTLGAGSFATVKLAHRSTPTGSHREHYIEERIGSHLANADHLYAIKVINKSVLKRMRTMTKEGRKMTVHTALEKVEEEIAIMKQLSHPNLVCLYEVIDDAEDDQLFMVMEYVPLGEVMSWDANQLKYLRNDTSAQVNGHFDENHASHYFVDILHGLAYLHIHHIAHRDLKPENILLDERGHVKIADFGVSHLFNEDDNKGLTAAKKSKYDDSGLPARVSSGAVRVYLAGLGSMAFVSGCVFDHFHPSPPDADAAAGPSAATDTTSFGGWVRANSDGTFAKPGPSELFRTNFQSHSFLFNVTLLSLSTVVCSYILRVFYRAEVVAGKKHGLQVEIYAMKAALSFVCNSLGICCSGRNPSGPPPSSSVAASSSFAANPARGMDEDDIEAGIPLMEQPLSSRSRARTNTDEFFDATSHEGDPDDSSSLKSSSWGRDEAAPTSLSSPPNAQTSVYLDRKCINPSTKKVSNAPPGLVITKPPKNFLKTCDGNRKKAKEMFQKHLKWRLEERIGSVHTRPHPFYEAIKHHYPHFVHGHSKDGFPVVYEQPGRMDLKNLFRQGCTIKDMIHHFVYHMEYLTHVLRPKIRKALRIADEPGYEPLPGLVVIMDVKGMSITQLNGDVIKYLKAAGDMTNNNYPGCQHKMLVINAPFWFSGAWGGVKNVMPKETQAAASVRSSNFLGELTKHIDIDQIPMEYGGNNIHSVFNHPYEVALRGFVGQVTSGDGHDEACAESSLEQLSSAPATPSSELKDVPSEAGGDRKFTFDHVAQSWVMEGDDEDDVNEPTPDGSHLNDALKAGSWKTELTTTTPDRTRKDSRDLDSPQVHHSPFNNPVHRRANAHNNFENDEEKGVVHVGKGVPTYAQALPGEEQSLEVSRRVLDISSVLYFFACALQASSETAIPFWLLVGNYYGGLQYRPYEVGKLIFFVCSLLIGMSMRRVLRRVARLPNRSPLRAFRIGIGAQAFALFFLPVIPIILKGSTRKDSSWAVWISTVIVVSALVLTTTLSRASSAVLHRIASHSYASKRHNGEERMIFGLVDTRKFFMSGGATGTVSAIGEVAGALFGAYIFVKSVQGEHSYPFDSSSVLLGNCLISSVCYFLSLTLHVNIVGDYGKDEINVGFEGNDPTNGLEDDYWIGEDLSEKGKPTALPS</sequence>
<feature type="region of interest" description="Disordered" evidence="1">
    <location>
        <begin position="410"/>
        <end position="430"/>
    </location>
</feature>
<dbReference type="InterPro" id="IPR008271">
    <property type="entry name" value="Ser/Thr_kinase_AS"/>
</dbReference>
<dbReference type="OrthoDB" id="1434354at2759"/>
<protein>
    <recommendedName>
        <fullName evidence="7">Protein kinase domain-containing protein</fullName>
    </recommendedName>
</protein>
<feature type="transmembrane region" description="Helical" evidence="2">
    <location>
        <begin position="1132"/>
        <end position="1153"/>
    </location>
</feature>
<feature type="compositionally biased region" description="Polar residues" evidence="1">
    <location>
        <begin position="780"/>
        <end position="793"/>
    </location>
</feature>
<dbReference type="AlphaFoldDB" id="A0A9W7FG14"/>
<feature type="transmembrane region" description="Helical" evidence="2">
    <location>
        <begin position="930"/>
        <end position="952"/>
    </location>
</feature>
<feature type="region of interest" description="Disordered" evidence="1">
    <location>
        <begin position="769"/>
        <end position="807"/>
    </location>
</feature>
<dbReference type="PROSITE" id="PS50191">
    <property type="entry name" value="CRAL_TRIO"/>
    <property type="match status" value="1"/>
</dbReference>
<evidence type="ECO:0000259" key="4">
    <source>
        <dbReference type="PROSITE" id="PS50191"/>
    </source>
</evidence>
<dbReference type="SUPFAM" id="SSF52087">
    <property type="entry name" value="CRAL/TRIO domain"/>
    <property type="match status" value="1"/>
</dbReference>
<proteinExistence type="predicted"/>
<dbReference type="SMART" id="SM00516">
    <property type="entry name" value="SEC14"/>
    <property type="match status" value="1"/>
</dbReference>
<dbReference type="InterPro" id="IPR051026">
    <property type="entry name" value="PI/PC_transfer"/>
</dbReference>
<evidence type="ECO:0000259" key="3">
    <source>
        <dbReference type="PROSITE" id="PS50011"/>
    </source>
</evidence>
<evidence type="ECO:0000313" key="5">
    <source>
        <dbReference type="EMBL" id="GMI11634.1"/>
    </source>
</evidence>
<dbReference type="Pfam" id="PF00650">
    <property type="entry name" value="CRAL_TRIO"/>
    <property type="match status" value="1"/>
</dbReference>
<reference evidence="5" key="1">
    <citation type="submission" date="2022-07" db="EMBL/GenBank/DDBJ databases">
        <title>Genome analysis of Parmales, a sister group of diatoms, reveals the evolutionary specialization of diatoms from phago-mixotrophs to photoautotrophs.</title>
        <authorList>
            <person name="Ban H."/>
            <person name="Sato S."/>
            <person name="Yoshikawa S."/>
            <person name="Kazumasa Y."/>
            <person name="Nakamura Y."/>
            <person name="Ichinomiya M."/>
            <person name="Saitoh K."/>
            <person name="Sato N."/>
            <person name="Blanc-Mathieu R."/>
            <person name="Endo H."/>
            <person name="Kuwata A."/>
            <person name="Ogata H."/>
        </authorList>
    </citation>
    <scope>NUCLEOTIDE SEQUENCE</scope>
</reference>
<dbReference type="SMART" id="SM00220">
    <property type="entry name" value="S_TKc"/>
    <property type="match status" value="1"/>
</dbReference>
<accession>A0A9W7FG14</accession>